<evidence type="ECO:0000256" key="2">
    <source>
        <dbReference type="ARBA" id="ARBA00022840"/>
    </source>
</evidence>
<dbReference type="EMBL" id="LO017727">
    <property type="protein sequence ID" value="CRH04241.1"/>
    <property type="molecule type" value="Genomic_DNA"/>
</dbReference>
<organism evidence="4">
    <name type="scientific">Magnetococcus massalia (strain MO-1)</name>
    <dbReference type="NCBI Taxonomy" id="451514"/>
    <lineage>
        <taxon>Bacteria</taxon>
        <taxon>Pseudomonadati</taxon>
        <taxon>Pseudomonadota</taxon>
        <taxon>Magnetococcia</taxon>
        <taxon>Magnetococcales</taxon>
        <taxon>Magnetococcaceae</taxon>
        <taxon>Magnetococcus</taxon>
    </lineage>
</organism>
<dbReference type="GO" id="GO:0016887">
    <property type="term" value="F:ATP hydrolysis activity"/>
    <property type="evidence" value="ECO:0007669"/>
    <property type="project" value="InterPro"/>
</dbReference>
<proteinExistence type="predicted"/>
<keyword evidence="1" id="KW-0547">Nucleotide-binding</keyword>
<dbReference type="PROSITE" id="PS50893">
    <property type="entry name" value="ABC_TRANSPORTER_2"/>
    <property type="match status" value="1"/>
</dbReference>
<dbReference type="InterPro" id="IPR003439">
    <property type="entry name" value="ABC_transporter-like_ATP-bd"/>
</dbReference>
<dbReference type="GO" id="GO:0022857">
    <property type="term" value="F:transmembrane transporter activity"/>
    <property type="evidence" value="ECO:0007669"/>
    <property type="project" value="TreeGrafter"/>
</dbReference>
<dbReference type="EC" id="3.6.3.25" evidence="4"/>
<sequence>MSWGFEIEKPSSTGWGSSFKLEVGGLGLDADQVGGRLPVLGRSGSGKSTLLYLLTFMKRPREGVVHWTFPDGHQAAWGKRGLVSRHSTLGLTALRRRYFGFAYQRSTLTPYLTVRENLRYPLLLRGELKSRDIEEKVRDAVNKILMYGQSTGQSRGEDTLQEFMNRYPNELSGGQLQRVALMQAMIHDPVVLFADEPTGSLDAATRKEVMGVVDQWLDQGDRLLIWVTHHLSDAMDPRVTHRIVVSHGRCHLQQNEDANINPGKILDGE</sequence>
<protein>
    <submittedName>
        <fullName evidence="4">Putative sulfate-transporting ATPase</fullName>
        <ecNumber evidence="4">3.6.3.25</ecNumber>
    </submittedName>
</protein>
<keyword evidence="2" id="KW-0067">ATP-binding</keyword>
<gene>
    <name evidence="4" type="ORF">MAGMO_0025</name>
</gene>
<dbReference type="AlphaFoldDB" id="A0A1S7LE47"/>
<dbReference type="PANTHER" id="PTHR24220">
    <property type="entry name" value="IMPORT ATP-BINDING PROTEIN"/>
    <property type="match status" value="1"/>
</dbReference>
<evidence type="ECO:0000313" key="4">
    <source>
        <dbReference type="EMBL" id="CRH04241.1"/>
    </source>
</evidence>
<dbReference type="InterPro" id="IPR003593">
    <property type="entry name" value="AAA+_ATPase"/>
</dbReference>
<dbReference type="Pfam" id="PF00005">
    <property type="entry name" value="ABC_tran"/>
    <property type="match status" value="1"/>
</dbReference>
<reference evidence="4" key="1">
    <citation type="submission" date="2015-04" db="EMBL/GenBank/DDBJ databases">
        <authorList>
            <person name="Syromyatnikov M.Y."/>
            <person name="Popov V.N."/>
        </authorList>
    </citation>
    <scope>NUCLEOTIDE SEQUENCE</scope>
    <source>
        <strain evidence="4">MO-1</strain>
    </source>
</reference>
<dbReference type="InterPro" id="IPR027417">
    <property type="entry name" value="P-loop_NTPase"/>
</dbReference>
<accession>A0A1S7LE47</accession>
<dbReference type="SUPFAM" id="SSF52540">
    <property type="entry name" value="P-loop containing nucleoside triphosphate hydrolases"/>
    <property type="match status" value="1"/>
</dbReference>
<evidence type="ECO:0000256" key="1">
    <source>
        <dbReference type="ARBA" id="ARBA00022741"/>
    </source>
</evidence>
<dbReference type="GO" id="GO:0005886">
    <property type="term" value="C:plasma membrane"/>
    <property type="evidence" value="ECO:0007669"/>
    <property type="project" value="TreeGrafter"/>
</dbReference>
<dbReference type="GO" id="GO:0005524">
    <property type="term" value="F:ATP binding"/>
    <property type="evidence" value="ECO:0007669"/>
    <property type="project" value="UniProtKB-KW"/>
</dbReference>
<dbReference type="InterPro" id="IPR015854">
    <property type="entry name" value="ABC_transpr_LolD-like"/>
</dbReference>
<evidence type="ECO:0000259" key="3">
    <source>
        <dbReference type="PROSITE" id="PS50893"/>
    </source>
</evidence>
<keyword evidence="4" id="KW-0378">Hydrolase</keyword>
<dbReference type="SMART" id="SM00382">
    <property type="entry name" value="AAA"/>
    <property type="match status" value="1"/>
</dbReference>
<feature type="domain" description="ABC transporter" evidence="3">
    <location>
        <begin position="5"/>
        <end position="268"/>
    </location>
</feature>
<name>A0A1S7LE47_MAGMO</name>
<dbReference type="Gene3D" id="3.40.50.300">
    <property type="entry name" value="P-loop containing nucleotide triphosphate hydrolases"/>
    <property type="match status" value="1"/>
</dbReference>